<dbReference type="KEGG" id="bmx:BMS_2416"/>
<dbReference type="STRING" id="862908.BMS_2416"/>
<name>E1X4Y6_HALMS</name>
<dbReference type="AlphaFoldDB" id="E1X4Y6"/>
<evidence type="ECO:0000313" key="2">
    <source>
        <dbReference type="EMBL" id="CBW27212.1"/>
    </source>
</evidence>
<dbReference type="HOGENOM" id="CLU_1903782_0_0_7"/>
<dbReference type="Proteomes" id="UP000008963">
    <property type="component" value="Chromosome"/>
</dbReference>
<keyword evidence="1" id="KW-0732">Signal</keyword>
<dbReference type="RefSeq" id="WP_014244989.1">
    <property type="nucleotide sequence ID" value="NC_016620.1"/>
</dbReference>
<gene>
    <name evidence="2" type="ordered locus">BMS_2416</name>
</gene>
<sequence length="133" mass="15084">MKKLFLSSMVLLFATQQALAHRETRCTTRRNRYGERVQTCRTVHHTHRGSNYGDGFFDGMLASTLLLITSSDADSDYNRDFLESEITFALATAEGEELVLSTELQELVDETRALNEGTELSDEEILEAYLLEL</sequence>
<evidence type="ECO:0000313" key="3">
    <source>
        <dbReference type="Proteomes" id="UP000008963"/>
    </source>
</evidence>
<dbReference type="PATRIC" id="fig|862908.3.peg.2302"/>
<reference evidence="3" key="1">
    <citation type="journal article" date="2013" name="ISME J.">
        <title>A small predatory core genome in the divergent marine Bacteriovorax marinus SJ and the terrestrial Bdellovibrio bacteriovorus.</title>
        <authorList>
            <person name="Crossman L.C."/>
            <person name="Chen H."/>
            <person name="Cerdeno-Tarraga A.M."/>
            <person name="Brooks K."/>
            <person name="Quail M.A."/>
            <person name="Pineiro S.A."/>
            <person name="Hobley L."/>
            <person name="Sockett R.E."/>
            <person name="Bentley S.D."/>
            <person name="Parkhill J."/>
            <person name="Williams H.N."/>
            <person name="Stine O.C."/>
        </authorList>
    </citation>
    <scope>NUCLEOTIDE SEQUENCE [LARGE SCALE GENOMIC DNA]</scope>
    <source>
        <strain evidence="3">ATCC BAA-682 / DSM 15412 / SJ</strain>
    </source>
</reference>
<protein>
    <submittedName>
        <fullName evidence="2">Exported protein</fullName>
    </submittedName>
</protein>
<proteinExistence type="predicted"/>
<dbReference type="EMBL" id="FQ312005">
    <property type="protein sequence ID" value="CBW27212.1"/>
    <property type="molecule type" value="Genomic_DNA"/>
</dbReference>
<feature type="chain" id="PRO_5003154559" evidence="1">
    <location>
        <begin position="21"/>
        <end position="133"/>
    </location>
</feature>
<evidence type="ECO:0000256" key="1">
    <source>
        <dbReference type="SAM" id="SignalP"/>
    </source>
</evidence>
<accession>E1X4Y6</accession>
<dbReference type="OrthoDB" id="9927888at2"/>
<feature type="signal peptide" evidence="1">
    <location>
        <begin position="1"/>
        <end position="20"/>
    </location>
</feature>
<keyword evidence="3" id="KW-1185">Reference proteome</keyword>
<organism evidence="2 3">
    <name type="scientific">Halobacteriovorax marinus (strain ATCC BAA-682 / DSM 15412 / SJ)</name>
    <name type="common">Bacteriovorax marinus</name>
    <dbReference type="NCBI Taxonomy" id="862908"/>
    <lineage>
        <taxon>Bacteria</taxon>
        <taxon>Pseudomonadati</taxon>
        <taxon>Bdellovibrionota</taxon>
        <taxon>Bacteriovoracia</taxon>
        <taxon>Bacteriovoracales</taxon>
        <taxon>Halobacteriovoraceae</taxon>
        <taxon>Halobacteriovorax</taxon>
    </lineage>
</organism>